<sequence length="174" mass="19662">MFDWTITTWSNTKMTTSWKDWHEDCKVKASGTSISSMLNSKMLKYGLLSPGERAFNNILVSFPAPSIIDDGVVYLQARVKFMDLKVFVLALDTRDNKLLGAVEFATKRVRGASVVYFPSNIGKYIDPEDRVMAIPEGGENDSNWEELSKYEDAPDMTSVLLMEHFSQASNFNIK</sequence>
<dbReference type="PANTHER" id="PTHR33074">
    <property type="entry name" value="EXPRESSED PROTEIN-RELATED"/>
    <property type="match status" value="1"/>
</dbReference>
<dbReference type="EMBL" id="CM029049">
    <property type="protein sequence ID" value="KAG2574346.1"/>
    <property type="molecule type" value="Genomic_DNA"/>
</dbReference>
<reference evidence="1" key="1">
    <citation type="submission" date="2020-05" db="EMBL/GenBank/DDBJ databases">
        <title>WGS assembly of Panicum virgatum.</title>
        <authorList>
            <person name="Lovell J.T."/>
            <person name="Jenkins J."/>
            <person name="Shu S."/>
            <person name="Juenger T.E."/>
            <person name="Schmutz J."/>
        </authorList>
    </citation>
    <scope>NUCLEOTIDE SEQUENCE</scope>
    <source>
        <strain evidence="1">AP13</strain>
    </source>
</reference>
<evidence type="ECO:0000313" key="2">
    <source>
        <dbReference type="Proteomes" id="UP000823388"/>
    </source>
</evidence>
<dbReference type="AlphaFoldDB" id="A0A8T0QPC1"/>
<evidence type="ECO:0000313" key="1">
    <source>
        <dbReference type="EMBL" id="KAG2574346.1"/>
    </source>
</evidence>
<proteinExistence type="predicted"/>
<protein>
    <submittedName>
        <fullName evidence="1">Uncharacterized protein</fullName>
    </submittedName>
</protein>
<dbReference type="Proteomes" id="UP000823388">
    <property type="component" value="Chromosome 7K"/>
</dbReference>
<accession>A0A8T0QPC1</accession>
<gene>
    <name evidence="1" type="ORF">PVAP13_7KG323432</name>
</gene>
<comment type="caution">
    <text evidence="1">The sequence shown here is derived from an EMBL/GenBank/DDBJ whole genome shotgun (WGS) entry which is preliminary data.</text>
</comment>
<keyword evidence="2" id="KW-1185">Reference proteome</keyword>
<dbReference type="PANTHER" id="PTHR33074:SF62">
    <property type="entry name" value="EXPRESSED PROTEIN"/>
    <property type="match status" value="1"/>
</dbReference>
<name>A0A8T0QPC1_PANVG</name>
<organism evidence="1 2">
    <name type="scientific">Panicum virgatum</name>
    <name type="common">Blackwell switchgrass</name>
    <dbReference type="NCBI Taxonomy" id="38727"/>
    <lineage>
        <taxon>Eukaryota</taxon>
        <taxon>Viridiplantae</taxon>
        <taxon>Streptophyta</taxon>
        <taxon>Embryophyta</taxon>
        <taxon>Tracheophyta</taxon>
        <taxon>Spermatophyta</taxon>
        <taxon>Magnoliopsida</taxon>
        <taxon>Liliopsida</taxon>
        <taxon>Poales</taxon>
        <taxon>Poaceae</taxon>
        <taxon>PACMAD clade</taxon>
        <taxon>Panicoideae</taxon>
        <taxon>Panicodae</taxon>
        <taxon>Paniceae</taxon>
        <taxon>Panicinae</taxon>
        <taxon>Panicum</taxon>
        <taxon>Panicum sect. Hiantes</taxon>
    </lineage>
</organism>